<reference evidence="11 12" key="1">
    <citation type="submission" date="2017-05" db="EMBL/GenBank/DDBJ databases">
        <authorList>
            <person name="Varghese N."/>
            <person name="Submissions S."/>
        </authorList>
    </citation>
    <scope>NUCLEOTIDE SEQUENCE [LARGE SCALE GENOMIC DNA]</scope>
    <source>
        <strain evidence="11 12">DSM 27040</strain>
    </source>
</reference>
<evidence type="ECO:0000259" key="9">
    <source>
        <dbReference type="PROSITE" id="PS50112"/>
    </source>
</evidence>
<accession>A0A521DPL0</accession>
<dbReference type="OrthoDB" id="9796457at2"/>
<dbReference type="EC" id="2.7.13.3" evidence="2"/>
<dbReference type="InterPro" id="IPR004358">
    <property type="entry name" value="Sig_transdc_His_kin-like_C"/>
</dbReference>
<dbReference type="Gene3D" id="3.30.450.40">
    <property type="match status" value="1"/>
</dbReference>
<dbReference type="GO" id="GO:0000155">
    <property type="term" value="F:phosphorelay sensor kinase activity"/>
    <property type="evidence" value="ECO:0007669"/>
    <property type="project" value="InterPro"/>
</dbReference>
<dbReference type="SUPFAM" id="SSF55874">
    <property type="entry name" value="ATPase domain of HSP90 chaperone/DNA topoisomerase II/histidine kinase"/>
    <property type="match status" value="1"/>
</dbReference>
<feature type="region of interest" description="Disordered" evidence="7">
    <location>
        <begin position="1"/>
        <end position="20"/>
    </location>
</feature>
<dbReference type="RefSeq" id="WP_142533732.1">
    <property type="nucleotide sequence ID" value="NZ_FXTB01000006.1"/>
</dbReference>
<evidence type="ECO:0000256" key="2">
    <source>
        <dbReference type="ARBA" id="ARBA00012438"/>
    </source>
</evidence>
<dbReference type="Gene3D" id="3.30.450.20">
    <property type="entry name" value="PAS domain"/>
    <property type="match status" value="3"/>
</dbReference>
<feature type="domain" description="PAC" evidence="10">
    <location>
        <begin position="511"/>
        <end position="565"/>
    </location>
</feature>
<dbReference type="Gene3D" id="1.10.287.130">
    <property type="match status" value="1"/>
</dbReference>
<dbReference type="SUPFAM" id="SSF55785">
    <property type="entry name" value="PYP-like sensor domain (PAS domain)"/>
    <property type="match status" value="3"/>
</dbReference>
<feature type="domain" description="PAS" evidence="9">
    <location>
        <begin position="145"/>
        <end position="215"/>
    </location>
</feature>
<comment type="catalytic activity">
    <reaction evidence="1">
        <text>ATP + protein L-histidine = ADP + protein N-phospho-L-histidine.</text>
        <dbReference type="EC" id="2.7.13.3"/>
    </reaction>
</comment>
<dbReference type="InterPro" id="IPR005467">
    <property type="entry name" value="His_kinase_dom"/>
</dbReference>
<sequence>METQTTGGSESSKKPLPREPAIDDFSIEDIPHQIWYLTSPRKYGAANKAHADFLGYEVSTVYNADLYDLLPQNEADAYYQSNHKVFESKKTSRTYGWFTSKNSERRYLSITKAPKLNSKGHVAYVVCTAIDITAQKQIEESLLNTEQKYRIIVDNTNDIIVVLDSKGMLKFVNDRQQKMLGYNNDEILGTSFTQFVPSRLLPIMLEKLQTVLKTACIQKFESKLRHRDGREIDVEIVGKAVSFQGESTIYCTIRNISERIHAQKQIQYQLELRKTIMELASTFINIPLNKTTWAINYSLKKLAIFVGADRSYIFDYNHKKQIAINTGEYCKNNIKPLIKQSQAVPFSHFPDWVEKHSKGEDVEILNVSDYPIERTRKMLLKHEVKNVLSSPLMHGDHCTGFIGFDFVKQHHAFTDDEKQMIKIYAQMLVNVQIRSKAEENNAKLLMAIEQNPTSIIITNIEGVIQYANPYASVSTGYTKEELIGKKCNLFKSGFHNNHFYKIFWDTILSGKTWVGEFLNKKKNGDLIWEKTITSPIINPKGNITNFVSVKLDITERKKMIGELELAKEKAEESDRLKSAFLANMSHEIRNPLNGIIGFSTFLAEDSSATPDEIKRYANIISNSGNHLLSIINDIIYIAKFDSGYIKPTLEPTNVKELLHELIEIYKEQISEKKRPITILLEVPNEPLCLITDPTRLRQILENLLSNALKFTSEGSITLGCSVSDDYLHFFVRDTGIGIEKDKQGNIFDRFIQASSNTEKIYGGTGLGLSITKACVEMLGGQIWLHSEINKGSTFYFTINYTPCDC</sequence>
<dbReference type="EMBL" id="FXTB01000006">
    <property type="protein sequence ID" value="SMO72860.1"/>
    <property type="molecule type" value="Genomic_DNA"/>
</dbReference>
<evidence type="ECO:0000256" key="6">
    <source>
        <dbReference type="ARBA" id="ARBA00023012"/>
    </source>
</evidence>
<feature type="domain" description="PAS" evidence="9">
    <location>
        <begin position="440"/>
        <end position="485"/>
    </location>
</feature>
<keyword evidence="6" id="KW-0902">Two-component regulatory system</keyword>
<dbReference type="PROSITE" id="PS50113">
    <property type="entry name" value="PAC"/>
    <property type="match status" value="2"/>
</dbReference>
<dbReference type="SMART" id="SM00387">
    <property type="entry name" value="HATPase_c"/>
    <property type="match status" value="1"/>
</dbReference>
<dbReference type="Pfam" id="PF02518">
    <property type="entry name" value="HATPase_c"/>
    <property type="match status" value="1"/>
</dbReference>
<evidence type="ECO:0000256" key="5">
    <source>
        <dbReference type="ARBA" id="ARBA00022777"/>
    </source>
</evidence>
<evidence type="ECO:0000313" key="12">
    <source>
        <dbReference type="Proteomes" id="UP000319040"/>
    </source>
</evidence>
<dbReference type="CDD" id="cd00130">
    <property type="entry name" value="PAS"/>
    <property type="match status" value="3"/>
</dbReference>
<keyword evidence="12" id="KW-1185">Reference proteome</keyword>
<feature type="compositionally biased region" description="Basic and acidic residues" evidence="7">
    <location>
        <begin position="11"/>
        <end position="20"/>
    </location>
</feature>
<dbReference type="AlphaFoldDB" id="A0A521DPL0"/>
<dbReference type="InterPro" id="IPR036097">
    <property type="entry name" value="HisK_dim/P_sf"/>
</dbReference>
<evidence type="ECO:0000256" key="7">
    <source>
        <dbReference type="SAM" id="MobiDB-lite"/>
    </source>
</evidence>
<dbReference type="CDD" id="cd16922">
    <property type="entry name" value="HATPase_EvgS-ArcB-TorS-like"/>
    <property type="match status" value="1"/>
</dbReference>
<proteinExistence type="predicted"/>
<dbReference type="InterPro" id="IPR013656">
    <property type="entry name" value="PAS_4"/>
</dbReference>
<dbReference type="InterPro" id="IPR003661">
    <property type="entry name" value="HisK_dim/P_dom"/>
</dbReference>
<dbReference type="Proteomes" id="UP000319040">
    <property type="component" value="Unassembled WGS sequence"/>
</dbReference>
<evidence type="ECO:0000313" key="11">
    <source>
        <dbReference type="EMBL" id="SMO72860.1"/>
    </source>
</evidence>
<dbReference type="PRINTS" id="PR00344">
    <property type="entry name" value="BCTRLSENSOR"/>
</dbReference>
<evidence type="ECO:0000256" key="4">
    <source>
        <dbReference type="ARBA" id="ARBA00022679"/>
    </source>
</evidence>
<dbReference type="SMART" id="SM00091">
    <property type="entry name" value="PAS"/>
    <property type="match status" value="3"/>
</dbReference>
<feature type="compositionally biased region" description="Polar residues" evidence="7">
    <location>
        <begin position="1"/>
        <end position="10"/>
    </location>
</feature>
<dbReference type="InterPro" id="IPR001610">
    <property type="entry name" value="PAC"/>
</dbReference>
<dbReference type="PANTHER" id="PTHR43711">
    <property type="entry name" value="TWO-COMPONENT HISTIDINE KINASE"/>
    <property type="match status" value="1"/>
</dbReference>
<dbReference type="SMART" id="SM00388">
    <property type="entry name" value="HisKA"/>
    <property type="match status" value="1"/>
</dbReference>
<gene>
    <name evidence="11" type="ORF">SAMN06265379_10617</name>
</gene>
<keyword evidence="4" id="KW-0808">Transferase</keyword>
<protein>
    <recommendedName>
        <fullName evidence="2">histidine kinase</fullName>
        <ecNumber evidence="2">2.7.13.3</ecNumber>
    </recommendedName>
</protein>
<dbReference type="SMART" id="SM00086">
    <property type="entry name" value="PAC"/>
    <property type="match status" value="3"/>
</dbReference>
<dbReference type="Gene3D" id="3.30.565.10">
    <property type="entry name" value="Histidine kinase-like ATPase, C-terminal domain"/>
    <property type="match status" value="1"/>
</dbReference>
<feature type="domain" description="Histidine kinase" evidence="8">
    <location>
        <begin position="583"/>
        <end position="802"/>
    </location>
</feature>
<evidence type="ECO:0000256" key="3">
    <source>
        <dbReference type="ARBA" id="ARBA00022553"/>
    </source>
</evidence>
<organism evidence="11 12">
    <name type="scientific">Saccharicrinis carchari</name>
    <dbReference type="NCBI Taxonomy" id="1168039"/>
    <lineage>
        <taxon>Bacteria</taxon>
        <taxon>Pseudomonadati</taxon>
        <taxon>Bacteroidota</taxon>
        <taxon>Bacteroidia</taxon>
        <taxon>Marinilabiliales</taxon>
        <taxon>Marinilabiliaceae</taxon>
        <taxon>Saccharicrinis</taxon>
    </lineage>
</organism>
<dbReference type="InterPro" id="IPR029016">
    <property type="entry name" value="GAF-like_dom_sf"/>
</dbReference>
<dbReference type="InterPro" id="IPR036890">
    <property type="entry name" value="HATPase_C_sf"/>
</dbReference>
<dbReference type="SUPFAM" id="SSF47384">
    <property type="entry name" value="Homodimeric domain of signal transducing histidine kinase"/>
    <property type="match status" value="1"/>
</dbReference>
<dbReference type="Pfam" id="PF13426">
    <property type="entry name" value="PAS_9"/>
    <property type="match status" value="2"/>
</dbReference>
<dbReference type="PROSITE" id="PS50109">
    <property type="entry name" value="HIS_KIN"/>
    <property type="match status" value="1"/>
</dbReference>
<dbReference type="InterPro" id="IPR000700">
    <property type="entry name" value="PAS-assoc_C"/>
</dbReference>
<dbReference type="InterPro" id="IPR050736">
    <property type="entry name" value="Sensor_HK_Regulatory"/>
</dbReference>
<dbReference type="CDD" id="cd00082">
    <property type="entry name" value="HisKA"/>
    <property type="match status" value="1"/>
</dbReference>
<keyword evidence="3" id="KW-0597">Phosphoprotein</keyword>
<dbReference type="PROSITE" id="PS50112">
    <property type="entry name" value="PAS"/>
    <property type="match status" value="2"/>
</dbReference>
<dbReference type="NCBIfam" id="TIGR00229">
    <property type="entry name" value="sensory_box"/>
    <property type="match status" value="3"/>
</dbReference>
<dbReference type="FunFam" id="3.30.565.10:FF:000010">
    <property type="entry name" value="Sensor histidine kinase RcsC"/>
    <property type="match status" value="1"/>
</dbReference>
<dbReference type="PANTHER" id="PTHR43711:SF31">
    <property type="entry name" value="HISTIDINE KINASE"/>
    <property type="match status" value="1"/>
</dbReference>
<evidence type="ECO:0000256" key="1">
    <source>
        <dbReference type="ARBA" id="ARBA00000085"/>
    </source>
</evidence>
<dbReference type="InterPro" id="IPR000014">
    <property type="entry name" value="PAS"/>
</dbReference>
<name>A0A521DPL0_SACCC</name>
<dbReference type="Pfam" id="PF08448">
    <property type="entry name" value="PAS_4"/>
    <property type="match status" value="1"/>
</dbReference>
<feature type="domain" description="PAC" evidence="10">
    <location>
        <begin position="91"/>
        <end position="144"/>
    </location>
</feature>
<evidence type="ECO:0000259" key="10">
    <source>
        <dbReference type="PROSITE" id="PS50113"/>
    </source>
</evidence>
<keyword evidence="5" id="KW-0418">Kinase</keyword>
<dbReference type="SUPFAM" id="SSF55781">
    <property type="entry name" value="GAF domain-like"/>
    <property type="match status" value="1"/>
</dbReference>
<dbReference type="InterPro" id="IPR003594">
    <property type="entry name" value="HATPase_dom"/>
</dbReference>
<dbReference type="InterPro" id="IPR035965">
    <property type="entry name" value="PAS-like_dom_sf"/>
</dbReference>
<dbReference type="Pfam" id="PF00512">
    <property type="entry name" value="HisKA"/>
    <property type="match status" value="1"/>
</dbReference>
<evidence type="ECO:0000259" key="8">
    <source>
        <dbReference type="PROSITE" id="PS50109"/>
    </source>
</evidence>